<feature type="domain" description="NACHT LRR and PYD" evidence="4">
    <location>
        <begin position="9"/>
        <end position="127"/>
    </location>
</feature>
<keyword evidence="3" id="KW-1133">Transmembrane helix</keyword>
<evidence type="ECO:0000256" key="1">
    <source>
        <dbReference type="ARBA" id="ARBA00022614"/>
    </source>
</evidence>
<dbReference type="Pfam" id="PF13516">
    <property type="entry name" value="LRR_6"/>
    <property type="match status" value="3"/>
</dbReference>
<dbReference type="Ensembl" id="ENSAMXT00000021584.2">
    <property type="protein sequence ID" value="ENSAMXP00000021584.2"/>
    <property type="gene ID" value="ENSAMXG00000020958.2"/>
</dbReference>
<dbReference type="PRINTS" id="PR00019">
    <property type="entry name" value="LEURICHRPT"/>
</dbReference>
<dbReference type="PROSITE" id="PS51450">
    <property type="entry name" value="LRR"/>
    <property type="match status" value="3"/>
</dbReference>
<feature type="transmembrane region" description="Helical" evidence="3">
    <location>
        <begin position="299"/>
        <end position="318"/>
    </location>
</feature>
<name>W5LP22_ASTMX</name>
<sequence length="390" mass="43959">MCQVFSFVHLSVQEFLAALYAFLCFIDRSVLNHRSTMTDFLSSAVDRALQSESGHLDLFLRFLLGLSLESNQTLLRVLLTPTERISNSSEETVKYIKKKIEENSSPEKSINLFHCLNELNDHSLVQEVQKYLRRGGCRFQQARLSPAQWSALAFVLVNSEEELEEFNLSKYDPSEKFLNLENSSLKELDLSNNELQDSGVELLSAGLKSSHCKLQILRSVLASCNLGVKTCKNLESVLNLKNSSLKELDLSNNDLQDTGVELLSAGLKSSDCKLQILRSTDNKFYSLIQFSILCQSIQIFFLGFNCKIICLFLFFRLASCNLGVKTCKNLESVLNLENSSLKELDLSNNELQDSGVELLSAGLKSSHCKLQILRSVFHVITDQNNKQDNK</sequence>
<reference evidence="6" key="1">
    <citation type="submission" date="2013-03" db="EMBL/GenBank/DDBJ databases">
        <authorList>
            <person name="Jeffery W."/>
            <person name="Warren W."/>
            <person name="Wilson R.K."/>
        </authorList>
    </citation>
    <scope>NUCLEOTIDE SEQUENCE</scope>
    <source>
        <strain evidence="6">female</strain>
    </source>
</reference>
<reference evidence="5" key="4">
    <citation type="submission" date="2025-09" db="UniProtKB">
        <authorList>
            <consortium name="Ensembl"/>
        </authorList>
    </citation>
    <scope>IDENTIFICATION</scope>
</reference>
<dbReference type="InParanoid" id="W5LP22"/>
<keyword evidence="1" id="KW-0433">Leucine-rich repeat</keyword>
<evidence type="ECO:0000256" key="3">
    <source>
        <dbReference type="SAM" id="Phobius"/>
    </source>
</evidence>
<dbReference type="HOGENOM" id="CLU_002274_4_0_1"/>
<proteinExistence type="predicted"/>
<reference evidence="6" key="2">
    <citation type="journal article" date="2014" name="Nat. Commun.">
        <title>The cavefish genome reveals candidate genes for eye loss.</title>
        <authorList>
            <person name="McGaugh S.E."/>
            <person name="Gross J.B."/>
            <person name="Aken B."/>
            <person name="Blin M."/>
            <person name="Borowsky R."/>
            <person name="Chalopin D."/>
            <person name="Hinaux H."/>
            <person name="Jeffery W.R."/>
            <person name="Keene A."/>
            <person name="Ma L."/>
            <person name="Minx P."/>
            <person name="Murphy D."/>
            <person name="O'Quin K.E."/>
            <person name="Retaux S."/>
            <person name="Rohner N."/>
            <person name="Searle S.M."/>
            <person name="Stahl B.A."/>
            <person name="Tabin C."/>
            <person name="Volff J.N."/>
            <person name="Yoshizawa M."/>
            <person name="Warren W.C."/>
        </authorList>
    </citation>
    <scope>NUCLEOTIDE SEQUENCE [LARGE SCALE GENOMIC DNA]</scope>
    <source>
        <strain evidence="6">female</strain>
    </source>
</reference>
<organism evidence="5 6">
    <name type="scientific">Astyanax mexicanus</name>
    <name type="common">Blind cave fish</name>
    <name type="synonym">Astyanax fasciatus mexicanus</name>
    <dbReference type="NCBI Taxonomy" id="7994"/>
    <lineage>
        <taxon>Eukaryota</taxon>
        <taxon>Metazoa</taxon>
        <taxon>Chordata</taxon>
        <taxon>Craniata</taxon>
        <taxon>Vertebrata</taxon>
        <taxon>Euteleostomi</taxon>
        <taxon>Actinopterygii</taxon>
        <taxon>Neopterygii</taxon>
        <taxon>Teleostei</taxon>
        <taxon>Ostariophysi</taxon>
        <taxon>Characiformes</taxon>
        <taxon>Characoidei</taxon>
        <taxon>Acestrorhamphidae</taxon>
        <taxon>Acestrorhamphinae</taxon>
        <taxon>Astyanax</taxon>
    </lineage>
</organism>
<dbReference type="Proteomes" id="UP000018467">
    <property type="component" value="Unassembled WGS sequence"/>
</dbReference>
<dbReference type="InterPro" id="IPR001611">
    <property type="entry name" value="Leu-rich_rpt"/>
</dbReference>
<dbReference type="GeneTree" id="ENSGT01150000286904"/>
<dbReference type="InterPro" id="IPR041267">
    <property type="entry name" value="NLRP_HD2"/>
</dbReference>
<keyword evidence="6" id="KW-1185">Reference proteome</keyword>
<reference evidence="5" key="3">
    <citation type="submission" date="2025-08" db="UniProtKB">
        <authorList>
            <consortium name="Ensembl"/>
        </authorList>
    </citation>
    <scope>IDENTIFICATION</scope>
</reference>
<dbReference type="Pfam" id="PF17776">
    <property type="entry name" value="NLRC4_HD2"/>
    <property type="match status" value="1"/>
</dbReference>
<dbReference type="Bgee" id="ENSAMXG00000020958">
    <property type="expression patterns" value="Expressed in muscle tissue and 3 other cell types or tissues"/>
</dbReference>
<keyword evidence="3" id="KW-0812">Transmembrane</keyword>
<dbReference type="PANTHER" id="PTHR24106">
    <property type="entry name" value="NACHT, LRR AND CARD DOMAINS-CONTAINING"/>
    <property type="match status" value="1"/>
</dbReference>
<evidence type="ECO:0000313" key="6">
    <source>
        <dbReference type="Proteomes" id="UP000018467"/>
    </source>
</evidence>
<dbReference type="SUPFAM" id="SSF52047">
    <property type="entry name" value="RNI-like"/>
    <property type="match status" value="1"/>
</dbReference>
<evidence type="ECO:0000256" key="2">
    <source>
        <dbReference type="ARBA" id="ARBA00022737"/>
    </source>
</evidence>
<keyword evidence="3" id="KW-0472">Membrane</keyword>
<keyword evidence="2" id="KW-0677">Repeat</keyword>
<dbReference type="InterPro" id="IPR032675">
    <property type="entry name" value="LRR_dom_sf"/>
</dbReference>
<dbReference type="Gene3D" id="3.80.10.10">
    <property type="entry name" value="Ribonuclease Inhibitor"/>
    <property type="match status" value="2"/>
</dbReference>
<evidence type="ECO:0000259" key="4">
    <source>
        <dbReference type="Pfam" id="PF17776"/>
    </source>
</evidence>
<evidence type="ECO:0000313" key="5">
    <source>
        <dbReference type="Ensembl" id="ENSAMXP00000021584.2"/>
    </source>
</evidence>
<dbReference type="AlphaFoldDB" id="W5LP22"/>
<dbReference type="InterPro" id="IPR051261">
    <property type="entry name" value="NLR"/>
</dbReference>
<protein>
    <recommendedName>
        <fullName evidence="4">NACHT LRR and PYD domain-containing protein</fullName>
    </recommendedName>
</protein>
<dbReference type="SMART" id="SM00368">
    <property type="entry name" value="LRR_RI"/>
    <property type="match status" value="3"/>
</dbReference>
<accession>W5LP22</accession>